<evidence type="ECO:0000313" key="3">
    <source>
        <dbReference type="Proteomes" id="UP001597267"/>
    </source>
</evidence>
<dbReference type="Proteomes" id="UP001597267">
    <property type="component" value="Unassembled WGS sequence"/>
</dbReference>
<dbReference type="RefSeq" id="WP_125714072.1">
    <property type="nucleotide sequence ID" value="NZ_JBHTOP010000003.1"/>
</dbReference>
<dbReference type="Gene3D" id="3.40.50.360">
    <property type="match status" value="1"/>
</dbReference>
<keyword evidence="3" id="KW-1185">Reference proteome</keyword>
<organism evidence="2 3">
    <name type="scientific">Agrilactobacillus yilanensis</name>
    <dbReference type="NCBI Taxonomy" id="2485997"/>
    <lineage>
        <taxon>Bacteria</taxon>
        <taxon>Bacillati</taxon>
        <taxon>Bacillota</taxon>
        <taxon>Bacilli</taxon>
        <taxon>Lactobacillales</taxon>
        <taxon>Lactobacillaceae</taxon>
        <taxon>Agrilactobacillus</taxon>
    </lineage>
</organism>
<comment type="caution">
    <text evidence="2">The sequence shown here is derived from an EMBL/GenBank/DDBJ whole genome shotgun (WGS) entry which is preliminary data.</text>
</comment>
<dbReference type="InterPro" id="IPR001226">
    <property type="entry name" value="Flavodoxin_CS"/>
</dbReference>
<proteinExistence type="predicted"/>
<sequence length="159" mass="17122">MTNTILIFYSNTGNTARVAEQIASVIPLDVYEVTLNDPTLPDKMLQRPGSSATARNNHELPSLKAPLPDVSQYNNVILGYPIWSNGVALPIVSLLEQIDLTEKEIYPFSTSGGSGLGNSINYLRDVLPNSNVHNGFTAGRWSGSALPAIKKLANQLSAV</sequence>
<feature type="domain" description="Flavodoxin-like" evidence="1">
    <location>
        <begin position="4"/>
        <end position="159"/>
    </location>
</feature>
<dbReference type="EMBL" id="JBHTOP010000003">
    <property type="protein sequence ID" value="MFD1670952.1"/>
    <property type="molecule type" value="Genomic_DNA"/>
</dbReference>
<dbReference type="PROSITE" id="PS00201">
    <property type="entry name" value="FLAVODOXIN"/>
    <property type="match status" value="1"/>
</dbReference>
<dbReference type="PANTHER" id="PTHR39201:SF1">
    <property type="entry name" value="FLAVODOXIN-LIKE DOMAIN-CONTAINING PROTEIN"/>
    <property type="match status" value="1"/>
</dbReference>
<name>A0ABW4J425_9LACO</name>
<protein>
    <submittedName>
        <fullName evidence="2">Flavodoxin</fullName>
    </submittedName>
</protein>
<dbReference type="PANTHER" id="PTHR39201">
    <property type="entry name" value="EXPORTED PROTEIN-RELATED"/>
    <property type="match status" value="1"/>
</dbReference>
<accession>A0ABW4J425</accession>
<dbReference type="PROSITE" id="PS50902">
    <property type="entry name" value="FLAVODOXIN_LIKE"/>
    <property type="match status" value="1"/>
</dbReference>
<dbReference type="SUPFAM" id="SSF52218">
    <property type="entry name" value="Flavoproteins"/>
    <property type="match status" value="1"/>
</dbReference>
<dbReference type="Pfam" id="PF12682">
    <property type="entry name" value="Flavodoxin_4"/>
    <property type="match status" value="1"/>
</dbReference>
<dbReference type="InterPro" id="IPR008254">
    <property type="entry name" value="Flavodoxin/NO_synth"/>
</dbReference>
<reference evidence="3" key="1">
    <citation type="journal article" date="2019" name="Int. J. Syst. Evol. Microbiol.">
        <title>The Global Catalogue of Microorganisms (GCM) 10K type strain sequencing project: providing services to taxonomists for standard genome sequencing and annotation.</title>
        <authorList>
            <consortium name="The Broad Institute Genomics Platform"/>
            <consortium name="The Broad Institute Genome Sequencing Center for Infectious Disease"/>
            <person name="Wu L."/>
            <person name="Ma J."/>
        </authorList>
    </citation>
    <scope>NUCLEOTIDE SEQUENCE [LARGE SCALE GENOMIC DNA]</scope>
    <source>
        <strain evidence="3">CCM 8896</strain>
    </source>
</reference>
<gene>
    <name evidence="2" type="ORF">ACFQ5M_02440</name>
</gene>
<evidence type="ECO:0000313" key="2">
    <source>
        <dbReference type="EMBL" id="MFD1670952.1"/>
    </source>
</evidence>
<evidence type="ECO:0000259" key="1">
    <source>
        <dbReference type="PROSITE" id="PS50902"/>
    </source>
</evidence>
<dbReference type="InterPro" id="IPR029039">
    <property type="entry name" value="Flavoprotein-like_sf"/>
</dbReference>